<dbReference type="CDD" id="cd13314">
    <property type="entry name" value="PH_Rpn13"/>
    <property type="match status" value="1"/>
</dbReference>
<evidence type="ECO:0000313" key="9">
    <source>
        <dbReference type="EMBL" id="KAJ1644974.1"/>
    </source>
</evidence>
<dbReference type="InterPro" id="IPR038633">
    <property type="entry name" value="Rpn13/ADRM1_Pru_sf"/>
</dbReference>
<dbReference type="InterPro" id="IPR044867">
    <property type="entry name" value="DEUBAD_dom"/>
</dbReference>
<dbReference type="PANTHER" id="PTHR12225:SF0">
    <property type="entry name" value="PROTEASOMAL UBIQUITIN RECEPTOR ADRM1"/>
    <property type="match status" value="1"/>
</dbReference>
<evidence type="ECO:0000256" key="4">
    <source>
        <dbReference type="ARBA" id="ARBA00022942"/>
    </source>
</evidence>
<feature type="domain" description="DEUBAD" evidence="7">
    <location>
        <begin position="250"/>
        <end position="355"/>
    </location>
</feature>
<dbReference type="GO" id="GO:0005634">
    <property type="term" value="C:nucleus"/>
    <property type="evidence" value="ECO:0007669"/>
    <property type="project" value="UniProtKB-SubCell"/>
</dbReference>
<evidence type="ECO:0000256" key="3">
    <source>
        <dbReference type="ARBA" id="ARBA00022490"/>
    </source>
</evidence>
<dbReference type="GO" id="GO:0008541">
    <property type="term" value="C:proteasome regulatory particle, lid subcomplex"/>
    <property type="evidence" value="ECO:0007669"/>
    <property type="project" value="TreeGrafter"/>
</dbReference>
<dbReference type="FunFam" id="2.30.29.70:FF:000001">
    <property type="entry name" value="Proteasomal ubiquitin receptor ADRM1"/>
    <property type="match status" value="1"/>
</dbReference>
<evidence type="ECO:0000259" key="8">
    <source>
        <dbReference type="PROSITE" id="PS51917"/>
    </source>
</evidence>
<evidence type="ECO:0000313" key="10">
    <source>
        <dbReference type="Proteomes" id="UP001145021"/>
    </source>
</evidence>
<dbReference type="PROSITE" id="PS51916">
    <property type="entry name" value="DEUBAD"/>
    <property type="match status" value="1"/>
</dbReference>
<dbReference type="InterPro" id="IPR038108">
    <property type="entry name" value="RPN13_DEUBAD_sf"/>
</dbReference>
<dbReference type="Gene3D" id="1.10.2020.20">
    <property type="match status" value="1"/>
</dbReference>
<dbReference type="InterPro" id="IPR032368">
    <property type="entry name" value="RPN13_DEUBAD"/>
</dbReference>
<feature type="compositionally biased region" description="Acidic residues" evidence="6">
    <location>
        <begin position="136"/>
        <end position="156"/>
    </location>
</feature>
<dbReference type="GO" id="GO:0005737">
    <property type="term" value="C:cytoplasm"/>
    <property type="evidence" value="ECO:0007669"/>
    <property type="project" value="UniProtKB-SubCell"/>
</dbReference>
<dbReference type="AlphaFoldDB" id="A0A9W7XL64"/>
<dbReference type="EMBL" id="JANBOH010000131">
    <property type="protein sequence ID" value="KAJ1644974.1"/>
    <property type="molecule type" value="Genomic_DNA"/>
</dbReference>
<dbReference type="PANTHER" id="PTHR12225">
    <property type="entry name" value="ADHESION REGULATING MOLECULE 1 110 KDA CELL MEMBRANE GLYCOPROTEIN"/>
    <property type="match status" value="1"/>
</dbReference>
<reference evidence="9" key="1">
    <citation type="submission" date="2022-07" db="EMBL/GenBank/DDBJ databases">
        <title>Phylogenomic reconstructions and comparative analyses of Kickxellomycotina fungi.</title>
        <authorList>
            <person name="Reynolds N.K."/>
            <person name="Stajich J.E."/>
            <person name="Barry K."/>
            <person name="Grigoriev I.V."/>
            <person name="Crous P."/>
            <person name="Smith M.E."/>
        </authorList>
    </citation>
    <scope>NUCLEOTIDE SEQUENCE</scope>
    <source>
        <strain evidence="9">NBRC 105413</strain>
    </source>
</reference>
<keyword evidence="10" id="KW-1185">Reference proteome</keyword>
<sequence length="363" mass="40286">MFSQQPRRSAGHQSFGSTGMIPGALVEFKAGRLFRDGETNWVRPDTRKGLCYIKRNEDGMPVFFWRDRSTNTTEEELIVVPGDVVLEKVQQSSGRVYVLKFKSSSKRDFFWMQEEDAERDRELIKKANTVLNIGSESDDDDDMDDDEDDEEDLEQEEGQRMPAALARRNSREAEVLSHHREQSALARESPGLQTSLASAQVGGVPGGNMRRSSRQPGDDVTPTSGSIMDSERLDNLRRLISGINVPDEYSQETGSALHLGDVLTVDNLSAVLADQRLRTALFPTLPGGVPHDRESLEQVVRSPQFQQALASLSYVLETGQMAPLVSQLGLGPEASTSVAAFLRAVQKQVEKEKDQDQGDSDMQ</sequence>
<keyword evidence="5" id="KW-0539">Nucleus</keyword>
<keyword evidence="3" id="KW-0963">Cytoplasm</keyword>
<organism evidence="9 10">
    <name type="scientific">Coemansia asiatica</name>
    <dbReference type="NCBI Taxonomy" id="1052880"/>
    <lineage>
        <taxon>Eukaryota</taxon>
        <taxon>Fungi</taxon>
        <taxon>Fungi incertae sedis</taxon>
        <taxon>Zoopagomycota</taxon>
        <taxon>Kickxellomycotina</taxon>
        <taxon>Kickxellomycetes</taxon>
        <taxon>Kickxellales</taxon>
        <taxon>Kickxellaceae</taxon>
        <taxon>Coemansia</taxon>
    </lineage>
</organism>
<dbReference type="InterPro" id="IPR044868">
    <property type="entry name" value="Rpn13/ADRM1_Pru"/>
</dbReference>
<evidence type="ECO:0000256" key="6">
    <source>
        <dbReference type="SAM" id="MobiDB-lite"/>
    </source>
</evidence>
<dbReference type="Gene3D" id="2.30.29.70">
    <property type="entry name" value="Proteasomal ubiquitin receptor Rpn13/ADRM1"/>
    <property type="match status" value="1"/>
</dbReference>
<feature type="compositionally biased region" description="Basic and acidic residues" evidence="6">
    <location>
        <begin position="169"/>
        <end position="182"/>
    </location>
</feature>
<dbReference type="InterPro" id="IPR006773">
    <property type="entry name" value="Rpn13/ADRM1"/>
</dbReference>
<dbReference type="Proteomes" id="UP001145021">
    <property type="component" value="Unassembled WGS sequence"/>
</dbReference>
<name>A0A9W7XL64_9FUNG</name>
<comment type="subcellular location">
    <subcellularLocation>
        <location evidence="2">Cytoplasm</location>
    </subcellularLocation>
    <subcellularLocation>
        <location evidence="1">Nucleus</location>
    </subcellularLocation>
</comment>
<dbReference type="GO" id="GO:0061133">
    <property type="term" value="F:endopeptidase activator activity"/>
    <property type="evidence" value="ECO:0007669"/>
    <property type="project" value="TreeGrafter"/>
</dbReference>
<evidence type="ECO:0000256" key="2">
    <source>
        <dbReference type="ARBA" id="ARBA00004496"/>
    </source>
</evidence>
<evidence type="ECO:0000259" key="7">
    <source>
        <dbReference type="PROSITE" id="PS51916"/>
    </source>
</evidence>
<dbReference type="GO" id="GO:0070628">
    <property type="term" value="F:proteasome binding"/>
    <property type="evidence" value="ECO:0007669"/>
    <property type="project" value="TreeGrafter"/>
</dbReference>
<comment type="caution">
    <text evidence="9">The sequence shown here is derived from an EMBL/GenBank/DDBJ whole genome shotgun (WGS) entry which is preliminary data.</text>
</comment>
<evidence type="ECO:0000256" key="5">
    <source>
        <dbReference type="ARBA" id="ARBA00023242"/>
    </source>
</evidence>
<evidence type="ECO:0000256" key="1">
    <source>
        <dbReference type="ARBA" id="ARBA00004123"/>
    </source>
</evidence>
<keyword evidence="4" id="KW-0647">Proteasome</keyword>
<accession>A0A9W7XL64</accession>
<proteinExistence type="predicted"/>
<protein>
    <recommendedName>
        <fullName evidence="11">Adhesion regulating molecule</fullName>
    </recommendedName>
</protein>
<feature type="region of interest" description="Disordered" evidence="6">
    <location>
        <begin position="129"/>
        <end position="230"/>
    </location>
</feature>
<dbReference type="Pfam" id="PF04683">
    <property type="entry name" value="Rpn13_ADRM1_Pru"/>
    <property type="match status" value="1"/>
</dbReference>
<gene>
    <name evidence="9" type="ORF">LPJ64_003386</name>
</gene>
<dbReference type="Pfam" id="PF16550">
    <property type="entry name" value="RPN13_C"/>
    <property type="match status" value="1"/>
</dbReference>
<feature type="domain" description="Pru" evidence="8">
    <location>
        <begin position="20"/>
        <end position="134"/>
    </location>
</feature>
<dbReference type="PROSITE" id="PS51917">
    <property type="entry name" value="PRU"/>
    <property type="match status" value="1"/>
</dbReference>
<evidence type="ECO:0008006" key="11">
    <source>
        <dbReference type="Google" id="ProtNLM"/>
    </source>
</evidence>